<comment type="caution">
    <text evidence="1">The sequence shown here is derived from an EMBL/GenBank/DDBJ whole genome shotgun (WGS) entry which is preliminary data.</text>
</comment>
<accession>A0AAN9QW24</accession>
<organism evidence="1 2">
    <name type="scientific">Canavalia gladiata</name>
    <name type="common">Sword bean</name>
    <name type="synonym">Dolichos gladiatus</name>
    <dbReference type="NCBI Taxonomy" id="3824"/>
    <lineage>
        <taxon>Eukaryota</taxon>
        <taxon>Viridiplantae</taxon>
        <taxon>Streptophyta</taxon>
        <taxon>Embryophyta</taxon>
        <taxon>Tracheophyta</taxon>
        <taxon>Spermatophyta</taxon>
        <taxon>Magnoliopsida</taxon>
        <taxon>eudicotyledons</taxon>
        <taxon>Gunneridae</taxon>
        <taxon>Pentapetalae</taxon>
        <taxon>rosids</taxon>
        <taxon>fabids</taxon>
        <taxon>Fabales</taxon>
        <taxon>Fabaceae</taxon>
        <taxon>Papilionoideae</taxon>
        <taxon>50 kb inversion clade</taxon>
        <taxon>NPAAA clade</taxon>
        <taxon>indigoferoid/millettioid clade</taxon>
        <taxon>Phaseoleae</taxon>
        <taxon>Canavalia</taxon>
    </lineage>
</organism>
<dbReference type="Proteomes" id="UP001367508">
    <property type="component" value="Unassembled WGS sequence"/>
</dbReference>
<gene>
    <name evidence="1" type="ORF">VNO77_08022</name>
</gene>
<keyword evidence="2" id="KW-1185">Reference proteome</keyword>
<protein>
    <submittedName>
        <fullName evidence="1">Uncharacterized protein</fullName>
    </submittedName>
</protein>
<evidence type="ECO:0000313" key="1">
    <source>
        <dbReference type="EMBL" id="KAK7350012.1"/>
    </source>
</evidence>
<name>A0AAN9QW24_CANGL</name>
<dbReference type="EMBL" id="JAYMYQ010000002">
    <property type="protein sequence ID" value="KAK7350012.1"/>
    <property type="molecule type" value="Genomic_DNA"/>
</dbReference>
<evidence type="ECO:0000313" key="2">
    <source>
        <dbReference type="Proteomes" id="UP001367508"/>
    </source>
</evidence>
<sequence length="242" mass="26763">MASTWLSPSHQSKYPSHPNMCHAWYQGSQQHLEACMLAIVLQLYALIRFQLLLQDTSACIWSSHAGSIRLGDIQAFLPMALCLWFLLYGILDEGEKSPTFSGATEGIVKVLCKGFGFSLILFKTSVGRPFLLSFYEHPQSHLCEGGFERISRLWEPVRARMGVLSGAGCRKLGNPQVMQLQGLSTPTYPDGVGHHRSALVRAWLGVTFYVWLGLKTTPAALSFSAITLSKGRFIFGPLGAKR</sequence>
<reference evidence="1 2" key="1">
    <citation type="submission" date="2024-01" db="EMBL/GenBank/DDBJ databases">
        <title>The genomes of 5 underutilized Papilionoideae crops provide insights into root nodulation and disease resistanc.</title>
        <authorList>
            <person name="Jiang F."/>
        </authorList>
    </citation>
    <scope>NUCLEOTIDE SEQUENCE [LARGE SCALE GENOMIC DNA]</scope>
    <source>
        <strain evidence="1">LVBAO_FW01</strain>
        <tissue evidence="1">Leaves</tissue>
    </source>
</reference>
<dbReference type="AlphaFoldDB" id="A0AAN9QW24"/>
<proteinExistence type="predicted"/>